<sequence length="393" mass="44358">FYNLARGKGIELMSDVSLTKEAQYKEVIKKSLRDFYKTHPSGSGTATKPTSKEESFKSETESWRNDEDESNNDQDTRSDESDQEKASDDDKTQSDNKNESDFEHETNESGSEFDQEEKEKIEDDKEEEEEEIVKTSSNDSDDEDETKVADKVKGYEDEEMDYTTSQLYDDVDIRLNEPVDSNKGFVQEEGTNVAMANKMKVPVTRSYHSSDLAAKFLNFVDIPHSDAEIISPLDVYVHHKVPSQQTPTLLTVHVSVITDSSPVFSTIISQSLPSFTPPPQQSSPTPPPTTEATNPSSTLPGFASVFQFNNRVTALEKEAAATLTEFELKKILIDKMDKSESYLAAPEHRKCYKGLKKSYDLDKTFFATYGKVYSLKRSRKDKDKDKDPSARSD</sequence>
<organism evidence="2">
    <name type="scientific">Tanacetum cinerariifolium</name>
    <name type="common">Dalmatian daisy</name>
    <name type="synonym">Chrysanthemum cinerariifolium</name>
    <dbReference type="NCBI Taxonomy" id="118510"/>
    <lineage>
        <taxon>Eukaryota</taxon>
        <taxon>Viridiplantae</taxon>
        <taxon>Streptophyta</taxon>
        <taxon>Embryophyta</taxon>
        <taxon>Tracheophyta</taxon>
        <taxon>Spermatophyta</taxon>
        <taxon>Magnoliopsida</taxon>
        <taxon>eudicotyledons</taxon>
        <taxon>Gunneridae</taxon>
        <taxon>Pentapetalae</taxon>
        <taxon>asterids</taxon>
        <taxon>campanulids</taxon>
        <taxon>Asterales</taxon>
        <taxon>Asteraceae</taxon>
        <taxon>Asteroideae</taxon>
        <taxon>Anthemideae</taxon>
        <taxon>Anthemidinae</taxon>
        <taxon>Tanacetum</taxon>
    </lineage>
</organism>
<feature type="region of interest" description="Disordered" evidence="1">
    <location>
        <begin position="32"/>
        <end position="158"/>
    </location>
</feature>
<feature type="compositionally biased region" description="Basic and acidic residues" evidence="1">
    <location>
        <begin position="146"/>
        <end position="155"/>
    </location>
</feature>
<evidence type="ECO:0000256" key="1">
    <source>
        <dbReference type="SAM" id="MobiDB-lite"/>
    </source>
</evidence>
<feature type="compositionally biased region" description="Basic and acidic residues" evidence="1">
    <location>
        <begin position="50"/>
        <end position="65"/>
    </location>
</feature>
<dbReference type="EMBL" id="BKCJ010000822">
    <property type="protein sequence ID" value="GEU36543.1"/>
    <property type="molecule type" value="Genomic_DNA"/>
</dbReference>
<protein>
    <submittedName>
        <fullName evidence="2">Uncharacterized protein</fullName>
    </submittedName>
</protein>
<comment type="caution">
    <text evidence="2">The sequence shown here is derived from an EMBL/GenBank/DDBJ whole genome shotgun (WGS) entry which is preliminary data.</text>
</comment>
<evidence type="ECO:0000313" key="2">
    <source>
        <dbReference type="EMBL" id="GEU36543.1"/>
    </source>
</evidence>
<reference evidence="2" key="1">
    <citation type="journal article" date="2019" name="Sci. Rep.">
        <title>Draft genome of Tanacetum cinerariifolium, the natural source of mosquito coil.</title>
        <authorList>
            <person name="Yamashiro T."/>
            <person name="Shiraishi A."/>
            <person name="Satake H."/>
            <person name="Nakayama K."/>
        </authorList>
    </citation>
    <scope>NUCLEOTIDE SEQUENCE</scope>
</reference>
<accession>A0A6L2JHR0</accession>
<feature type="region of interest" description="Disordered" evidence="1">
    <location>
        <begin position="273"/>
        <end position="296"/>
    </location>
</feature>
<feature type="compositionally biased region" description="Pro residues" evidence="1">
    <location>
        <begin position="275"/>
        <end position="289"/>
    </location>
</feature>
<dbReference type="AlphaFoldDB" id="A0A6L2JHR0"/>
<feature type="compositionally biased region" description="Basic and acidic residues" evidence="1">
    <location>
        <begin position="74"/>
        <end position="107"/>
    </location>
</feature>
<feature type="non-terminal residue" evidence="2">
    <location>
        <position position="1"/>
    </location>
</feature>
<name>A0A6L2JHR0_TANCI</name>
<proteinExistence type="predicted"/>
<gene>
    <name evidence="2" type="ORF">Tci_008521</name>
</gene>